<evidence type="ECO:0000256" key="19">
    <source>
        <dbReference type="SAM" id="MobiDB-lite"/>
    </source>
</evidence>
<feature type="region of interest" description="Disordered" evidence="19">
    <location>
        <begin position="1940"/>
        <end position="1973"/>
    </location>
</feature>
<dbReference type="InterPro" id="IPR051569">
    <property type="entry name" value="SHANK"/>
</dbReference>
<feature type="repeat" description="ANK" evidence="17">
    <location>
        <begin position="777"/>
        <end position="809"/>
    </location>
</feature>
<feature type="region of interest" description="Disordered" evidence="19">
    <location>
        <begin position="1788"/>
        <end position="1811"/>
    </location>
</feature>
<dbReference type="Pfam" id="PF07653">
    <property type="entry name" value="SH3_2"/>
    <property type="match status" value="1"/>
</dbReference>
<dbReference type="FunFam" id="1.25.40.20:FF:000048">
    <property type="entry name" value="SH3 and multiple ankyrin repeat domains protein 3"/>
    <property type="match status" value="1"/>
</dbReference>
<keyword evidence="9 17" id="KW-0040">ANK repeat</keyword>
<dbReference type="FunFam" id="2.30.30.40:FF:000025">
    <property type="entry name" value="SH3 and multiple ankyrin repeat domains protein 2"/>
    <property type="match status" value="1"/>
</dbReference>
<dbReference type="Pfam" id="PF12796">
    <property type="entry name" value="Ank_2"/>
    <property type="match status" value="2"/>
</dbReference>
<feature type="compositionally biased region" description="Low complexity" evidence="19">
    <location>
        <begin position="1943"/>
        <end position="1962"/>
    </location>
</feature>
<gene>
    <name evidence="24" type="ORF">P4O66_018446</name>
</gene>
<dbReference type="InterPro" id="IPR036034">
    <property type="entry name" value="PDZ_sf"/>
</dbReference>
<evidence type="ECO:0000256" key="17">
    <source>
        <dbReference type="PROSITE-ProRule" id="PRU00023"/>
    </source>
</evidence>
<organism evidence="24 25">
    <name type="scientific">Electrophorus voltai</name>
    <dbReference type="NCBI Taxonomy" id="2609070"/>
    <lineage>
        <taxon>Eukaryota</taxon>
        <taxon>Metazoa</taxon>
        <taxon>Chordata</taxon>
        <taxon>Craniata</taxon>
        <taxon>Vertebrata</taxon>
        <taxon>Euteleostomi</taxon>
        <taxon>Actinopterygii</taxon>
        <taxon>Neopterygii</taxon>
        <taxon>Teleostei</taxon>
        <taxon>Ostariophysi</taxon>
        <taxon>Gymnotiformes</taxon>
        <taxon>Gymnotoidei</taxon>
        <taxon>Gymnotidae</taxon>
        <taxon>Electrophorus</taxon>
    </lineage>
</organism>
<proteinExistence type="predicted"/>
<dbReference type="FunFam" id="1.10.150.50:FF:000006">
    <property type="entry name" value="SH3 and multiple ankyrin repeat domains protein 2"/>
    <property type="match status" value="1"/>
</dbReference>
<evidence type="ECO:0000256" key="1">
    <source>
        <dbReference type="ARBA" id="ARBA00004496"/>
    </source>
</evidence>
<dbReference type="SUPFAM" id="SSF56219">
    <property type="entry name" value="DNase I-like"/>
    <property type="match status" value="1"/>
</dbReference>
<feature type="compositionally biased region" description="Low complexity" evidence="19">
    <location>
        <begin position="2167"/>
        <end position="2183"/>
    </location>
</feature>
<feature type="compositionally biased region" description="Low complexity" evidence="19">
    <location>
        <begin position="2277"/>
        <end position="2301"/>
    </location>
</feature>
<evidence type="ECO:0000256" key="16">
    <source>
        <dbReference type="ARBA" id="ARBA00093578"/>
    </source>
</evidence>
<dbReference type="GO" id="GO:0014069">
    <property type="term" value="C:postsynaptic density"/>
    <property type="evidence" value="ECO:0007669"/>
    <property type="project" value="UniProtKB-SubCell"/>
</dbReference>
<feature type="transmembrane region" description="Helical" evidence="20">
    <location>
        <begin position="12"/>
        <end position="34"/>
    </location>
</feature>
<feature type="compositionally biased region" description="Polar residues" evidence="19">
    <location>
        <begin position="2154"/>
        <end position="2166"/>
    </location>
</feature>
<feature type="region of interest" description="Disordered" evidence="19">
    <location>
        <begin position="2267"/>
        <end position="2359"/>
    </location>
</feature>
<dbReference type="GO" id="GO:0003779">
    <property type="term" value="F:actin binding"/>
    <property type="evidence" value="ECO:0007669"/>
    <property type="project" value="UniProtKB-KW"/>
</dbReference>
<evidence type="ECO:0000256" key="6">
    <source>
        <dbReference type="ARBA" id="ARBA00022553"/>
    </source>
</evidence>
<evidence type="ECO:0000256" key="4">
    <source>
        <dbReference type="ARBA" id="ARBA00022481"/>
    </source>
</evidence>
<feature type="region of interest" description="Disordered" evidence="19">
    <location>
        <begin position="2016"/>
        <end position="2248"/>
    </location>
</feature>
<feature type="domain" description="SAM" evidence="22">
    <location>
        <begin position="2372"/>
        <end position="2435"/>
    </location>
</feature>
<feature type="transmembrane region" description="Helical" evidence="20">
    <location>
        <begin position="40"/>
        <end position="63"/>
    </location>
</feature>
<comment type="subcellular location">
    <subcellularLocation>
        <location evidence="2">Cell projection</location>
        <location evidence="2">Dendritic spine</location>
    </subcellularLocation>
    <subcellularLocation>
        <location evidence="1">Cytoplasm</location>
    </subcellularLocation>
    <subcellularLocation>
        <location evidence="13">Postsynaptic density</location>
    </subcellularLocation>
</comment>
<feature type="compositionally biased region" description="Acidic residues" evidence="19">
    <location>
        <begin position="1211"/>
        <end position="1223"/>
    </location>
</feature>
<dbReference type="Pfam" id="PF09004">
    <property type="entry name" value="ALKBH8_N"/>
    <property type="match status" value="1"/>
</dbReference>
<feature type="region of interest" description="Disordered" evidence="19">
    <location>
        <begin position="1476"/>
        <end position="1624"/>
    </location>
</feature>
<dbReference type="InterPro" id="IPR015095">
    <property type="entry name" value="AlkB_hom8_N"/>
</dbReference>
<keyword evidence="12" id="KW-0966">Cell projection</keyword>
<feature type="region of interest" description="Disordered" evidence="19">
    <location>
        <begin position="1827"/>
        <end position="1882"/>
    </location>
</feature>
<feature type="compositionally biased region" description="Polar residues" evidence="19">
    <location>
        <begin position="1556"/>
        <end position="1567"/>
    </location>
</feature>
<comment type="caution">
    <text evidence="24">The sequence shown here is derived from an EMBL/GenBank/DDBJ whole genome shotgun (WGS) entry which is preliminary data.</text>
</comment>
<dbReference type="InterPro" id="IPR036770">
    <property type="entry name" value="Ankyrin_rpt-contain_sf"/>
</dbReference>
<feature type="compositionally biased region" description="Low complexity" evidence="19">
    <location>
        <begin position="1530"/>
        <end position="1542"/>
    </location>
</feature>
<keyword evidence="20" id="KW-1133">Transmembrane helix</keyword>
<dbReference type="Gene3D" id="2.30.30.40">
    <property type="entry name" value="SH3 Domains"/>
    <property type="match status" value="1"/>
</dbReference>
<evidence type="ECO:0000256" key="18">
    <source>
        <dbReference type="PROSITE-ProRule" id="PRU00192"/>
    </source>
</evidence>
<feature type="compositionally biased region" description="Low complexity" evidence="19">
    <location>
        <begin position="2091"/>
        <end position="2108"/>
    </location>
</feature>
<keyword evidence="11" id="KW-0009">Actin-binding</keyword>
<dbReference type="PROSITE" id="PS50002">
    <property type="entry name" value="SH3"/>
    <property type="match status" value="1"/>
</dbReference>
<feature type="compositionally biased region" description="Acidic residues" evidence="19">
    <location>
        <begin position="1570"/>
        <end position="1581"/>
    </location>
</feature>
<feature type="compositionally biased region" description="Polar residues" evidence="19">
    <location>
        <begin position="970"/>
        <end position="980"/>
    </location>
</feature>
<keyword evidence="3 18" id="KW-0728">SH3 domain</keyword>
<dbReference type="SMART" id="SM00248">
    <property type="entry name" value="ANK"/>
    <property type="match status" value="5"/>
</dbReference>
<dbReference type="InterPro" id="IPR001452">
    <property type="entry name" value="SH3_domain"/>
</dbReference>
<keyword evidence="4" id="KW-0488">Methylation</keyword>
<dbReference type="FunFam" id="3.10.20.90:FF:000029">
    <property type="entry name" value="SH3 and multiple ankyrin repeat domains protein 1"/>
    <property type="match status" value="1"/>
</dbReference>
<evidence type="ECO:0000313" key="25">
    <source>
        <dbReference type="Proteomes" id="UP001239994"/>
    </source>
</evidence>
<keyword evidence="10" id="KW-0175">Coiled coil</keyword>
<dbReference type="InterPro" id="IPR036691">
    <property type="entry name" value="Endo/exonu/phosph_ase_sf"/>
</dbReference>
<keyword evidence="6" id="KW-0597">Phosphoprotein</keyword>
<dbReference type="CDD" id="cd11984">
    <property type="entry name" value="SH3_Shank3"/>
    <property type="match status" value="1"/>
</dbReference>
<feature type="compositionally biased region" description="Pro residues" evidence="19">
    <location>
        <begin position="1594"/>
        <end position="1606"/>
    </location>
</feature>
<evidence type="ECO:0000256" key="7">
    <source>
        <dbReference type="ARBA" id="ARBA00022737"/>
    </source>
</evidence>
<evidence type="ECO:0000256" key="14">
    <source>
        <dbReference type="ARBA" id="ARBA00070353"/>
    </source>
</evidence>
<dbReference type="Pfam" id="PF00536">
    <property type="entry name" value="SAM_1"/>
    <property type="match status" value="1"/>
</dbReference>
<evidence type="ECO:0000259" key="22">
    <source>
        <dbReference type="PROSITE" id="PS50105"/>
    </source>
</evidence>
<feature type="compositionally biased region" description="Low complexity" evidence="19">
    <location>
        <begin position="2337"/>
        <end position="2346"/>
    </location>
</feature>
<dbReference type="PROSITE" id="PS50297">
    <property type="entry name" value="ANK_REP_REGION"/>
    <property type="match status" value="3"/>
</dbReference>
<dbReference type="Pfam" id="PF17820">
    <property type="entry name" value="PDZ_6"/>
    <property type="match status" value="1"/>
</dbReference>
<keyword evidence="8" id="KW-0770">Synapse</keyword>
<dbReference type="GO" id="GO:0045211">
    <property type="term" value="C:postsynaptic membrane"/>
    <property type="evidence" value="ECO:0007669"/>
    <property type="project" value="TreeGrafter"/>
</dbReference>
<dbReference type="SUPFAM" id="SSF47769">
    <property type="entry name" value="SAM/Pointed domain"/>
    <property type="match status" value="1"/>
</dbReference>
<feature type="region of interest" description="Disordered" evidence="19">
    <location>
        <begin position="1250"/>
        <end position="1269"/>
    </location>
</feature>
<dbReference type="SUPFAM" id="SSF50044">
    <property type="entry name" value="SH3-domain"/>
    <property type="match status" value="1"/>
</dbReference>
<feature type="compositionally biased region" description="Polar residues" evidence="19">
    <location>
        <begin position="2109"/>
        <end position="2123"/>
    </location>
</feature>
<dbReference type="InterPro" id="IPR036028">
    <property type="entry name" value="SH3-like_dom_sf"/>
</dbReference>
<dbReference type="EMBL" id="JAROKS010000026">
    <property type="protein sequence ID" value="KAK1785018.1"/>
    <property type="molecule type" value="Genomic_DNA"/>
</dbReference>
<feature type="domain" description="SH3" evidence="21">
    <location>
        <begin position="1279"/>
        <end position="1338"/>
    </location>
</feature>
<dbReference type="SMART" id="SM00326">
    <property type="entry name" value="SH3"/>
    <property type="match status" value="1"/>
</dbReference>
<dbReference type="GO" id="GO:0005737">
    <property type="term" value="C:cytoplasm"/>
    <property type="evidence" value="ECO:0007669"/>
    <property type="project" value="UniProtKB-SubCell"/>
</dbReference>
<dbReference type="SMART" id="SM00454">
    <property type="entry name" value="SAM"/>
    <property type="match status" value="1"/>
</dbReference>
<feature type="region of interest" description="Disordered" evidence="19">
    <location>
        <begin position="1167"/>
        <end position="1230"/>
    </location>
</feature>
<dbReference type="FunFam" id="2.30.42.10:FF:000018">
    <property type="entry name" value="SH3 and multiple ankyrin repeat domains protein 2"/>
    <property type="match status" value="1"/>
</dbReference>
<evidence type="ECO:0000256" key="15">
    <source>
        <dbReference type="ARBA" id="ARBA00081309"/>
    </source>
</evidence>
<dbReference type="GO" id="GO:0030160">
    <property type="term" value="F:synaptic receptor adaptor activity"/>
    <property type="evidence" value="ECO:0007669"/>
    <property type="project" value="TreeGrafter"/>
</dbReference>
<dbReference type="PROSITE" id="PS50106">
    <property type="entry name" value="PDZ"/>
    <property type="match status" value="1"/>
</dbReference>
<dbReference type="GO" id="GO:0016706">
    <property type="term" value="F:2-oxoglutarate-dependent dioxygenase activity"/>
    <property type="evidence" value="ECO:0007669"/>
    <property type="project" value="InterPro"/>
</dbReference>
<dbReference type="GO" id="GO:0008168">
    <property type="term" value="F:methyltransferase activity"/>
    <property type="evidence" value="ECO:0007669"/>
    <property type="project" value="InterPro"/>
</dbReference>
<feature type="compositionally biased region" description="Polar residues" evidence="19">
    <location>
        <begin position="1849"/>
        <end position="1862"/>
    </location>
</feature>
<dbReference type="Gene3D" id="1.25.40.20">
    <property type="entry name" value="Ankyrin repeat-containing domain"/>
    <property type="match status" value="1"/>
</dbReference>
<dbReference type="CDD" id="cd06746">
    <property type="entry name" value="PDZ_SHANK1_3-like"/>
    <property type="match status" value="1"/>
</dbReference>
<feature type="domain" description="PDZ" evidence="23">
    <location>
        <begin position="1379"/>
        <end position="1473"/>
    </location>
</feature>
<feature type="compositionally biased region" description="Basic and acidic residues" evidence="19">
    <location>
        <begin position="1863"/>
        <end position="1882"/>
    </location>
</feature>
<dbReference type="Gene3D" id="1.10.150.50">
    <property type="entry name" value="Transcription Factor, Ets-1"/>
    <property type="match status" value="1"/>
</dbReference>
<dbReference type="Gene3D" id="3.60.10.10">
    <property type="entry name" value="Endonuclease/exonuclease/phosphatase"/>
    <property type="match status" value="1"/>
</dbReference>
<keyword evidence="20" id="KW-0812">Transmembrane</keyword>
<feature type="region of interest" description="Disordered" evidence="19">
    <location>
        <begin position="948"/>
        <end position="1030"/>
    </location>
</feature>
<dbReference type="Proteomes" id="UP001239994">
    <property type="component" value="Unassembled WGS sequence"/>
</dbReference>
<protein>
    <recommendedName>
        <fullName evidence="14">SH3 and multiple ankyrin repeat domains protein 3</fullName>
    </recommendedName>
    <alternativeName>
        <fullName evidence="15">Proline-rich synapse-associated protein 2</fullName>
    </alternativeName>
</protein>
<dbReference type="InterPro" id="IPR001478">
    <property type="entry name" value="PDZ"/>
</dbReference>
<dbReference type="SUPFAM" id="SSF48403">
    <property type="entry name" value="Ankyrin repeat"/>
    <property type="match status" value="1"/>
</dbReference>
<feature type="compositionally biased region" description="Low complexity" evidence="19">
    <location>
        <begin position="1788"/>
        <end position="1803"/>
    </location>
</feature>
<dbReference type="InterPro" id="IPR041489">
    <property type="entry name" value="PDZ_6"/>
</dbReference>
<dbReference type="Gene3D" id="2.30.42.10">
    <property type="match status" value="1"/>
</dbReference>
<keyword evidence="20" id="KW-0472">Membrane</keyword>
<feature type="compositionally biased region" description="Low complexity" evidence="19">
    <location>
        <begin position="986"/>
        <end position="995"/>
    </location>
</feature>
<dbReference type="PANTHER" id="PTHR24135:SF4">
    <property type="entry name" value="SH3 AND MULTIPLE ANKYRIN REPEAT DOMAINS PROTEIN 3"/>
    <property type="match status" value="1"/>
</dbReference>
<dbReference type="InterPro" id="IPR013761">
    <property type="entry name" value="SAM/pointed_sf"/>
</dbReference>
<dbReference type="SMART" id="SM00228">
    <property type="entry name" value="PDZ"/>
    <property type="match status" value="1"/>
</dbReference>
<evidence type="ECO:0000256" key="12">
    <source>
        <dbReference type="ARBA" id="ARBA00023273"/>
    </source>
</evidence>
<evidence type="ECO:0000256" key="2">
    <source>
        <dbReference type="ARBA" id="ARBA00004552"/>
    </source>
</evidence>
<keyword evidence="25" id="KW-1185">Reference proteome</keyword>
<dbReference type="InterPro" id="IPR002110">
    <property type="entry name" value="Ankyrin_rpt"/>
</dbReference>
<dbReference type="InterPro" id="IPR001660">
    <property type="entry name" value="SAM"/>
</dbReference>
<dbReference type="CDD" id="cd09506">
    <property type="entry name" value="SAM_Shank1_2_3"/>
    <property type="match status" value="1"/>
</dbReference>
<evidence type="ECO:0000259" key="23">
    <source>
        <dbReference type="PROSITE" id="PS50106"/>
    </source>
</evidence>
<dbReference type="GO" id="GO:0043197">
    <property type="term" value="C:dendritic spine"/>
    <property type="evidence" value="ECO:0007669"/>
    <property type="project" value="UniProtKB-SubCell"/>
</dbReference>
<evidence type="ECO:0000256" key="11">
    <source>
        <dbReference type="ARBA" id="ARBA00023203"/>
    </source>
</evidence>
<evidence type="ECO:0000256" key="20">
    <source>
        <dbReference type="SAM" id="Phobius"/>
    </source>
</evidence>
<name>A0AAD8YS21_9TELE</name>
<feature type="repeat" description="ANK" evidence="17">
    <location>
        <begin position="844"/>
        <end position="876"/>
    </location>
</feature>
<feature type="compositionally biased region" description="Basic and acidic residues" evidence="19">
    <location>
        <begin position="2079"/>
        <end position="2090"/>
    </location>
</feature>
<feature type="compositionally biased region" description="Low complexity" evidence="19">
    <location>
        <begin position="1009"/>
        <end position="1025"/>
    </location>
</feature>
<dbReference type="GO" id="GO:0035255">
    <property type="term" value="F:ionotropic glutamate receptor binding"/>
    <property type="evidence" value="ECO:0007669"/>
    <property type="project" value="TreeGrafter"/>
</dbReference>
<dbReference type="SUPFAM" id="SSF50156">
    <property type="entry name" value="PDZ domain-like"/>
    <property type="match status" value="1"/>
</dbReference>
<evidence type="ECO:0000256" key="9">
    <source>
        <dbReference type="ARBA" id="ARBA00023043"/>
    </source>
</evidence>
<feature type="compositionally biased region" description="Low complexity" evidence="19">
    <location>
        <begin position="2023"/>
        <end position="2059"/>
    </location>
</feature>
<dbReference type="PANTHER" id="PTHR24135">
    <property type="entry name" value="SH3 AND MULTIPLE ANKYRIN REPEAT DOMAINS PROTEIN"/>
    <property type="match status" value="1"/>
</dbReference>
<evidence type="ECO:0000256" key="5">
    <source>
        <dbReference type="ARBA" id="ARBA00022490"/>
    </source>
</evidence>
<evidence type="ECO:0000256" key="8">
    <source>
        <dbReference type="ARBA" id="ARBA00023018"/>
    </source>
</evidence>
<comment type="subunit">
    <text evidence="16">May homomultimerize via its SAM domain. Interacts with BAIAP2, DBNL and SLC17A7/VGLUT1. Interacts with DLGAP1/GKAP, GRM1/MGLUR1, GRM5/MGLUR5 and LZTS3 C-termini via its PDZ domain. Interacts with ABI1, HOMER1, HOMER2, HOMER3 and CTTN/cortactin SH3 domain. Is part of a complex with DLG4/PSD-95 and DLGAP1/GKAP. Interacts (via PDZ domain) with the GRIA1 subunit of the AMPA receptor (via PDZ-binding motif). Interacts with WASF1 and CYFIP2; the interactions mediate the association of SHANK3 with the WAVE1 complex. Interacts with ARPC2; the interaction probably mediates the association of SHANK3 with the Arp2/3 complex. Interacts (via ANK repeats) with SHARPIN and SPTAN1. Interacts (via PDZ domain) with ARHGAP44 (probably via PDZ-binding motif); the interaction takes place in dendritic spines and promotes GRIA1 exocytosis. Interacts with CAMK2A. Interacts with DIP2A. Interacts with ADGRL3.</text>
</comment>
<feature type="compositionally biased region" description="Low complexity" evidence="19">
    <location>
        <begin position="960"/>
        <end position="969"/>
    </location>
</feature>
<dbReference type="Gene3D" id="3.10.20.90">
    <property type="entry name" value="Phosphatidylinositol 3-kinase Catalytic Subunit, Chain A, domain 1"/>
    <property type="match status" value="1"/>
</dbReference>
<keyword evidence="7" id="KW-0677">Repeat</keyword>
<sequence length="2435" mass="267834">MLPLPFLQSLPLLLLPWFLCLLLCLLLFQSLFLIVPLDSLLFLLLCLIWVLFLLHVLPILFLLVSRPSPVLFLFLVVPVCAHPGVVCFGKCMRFNVESPIWLSKQHILCTLNQSLKDVLNYGLFQPAYNGKAGKFLDEQRTLKEYPLPATTPIPYLEFRYKRRVYTQTYLDEKQLSKLHTKHSLPSLTPDPRWLTEILRENKGRDVRKRPQGKRAGIRSRLRAWAHQAPLPSILLANVQSLDNKLDNLRARIKFQSDIQDYNLLCFTESWLNPDHAIQLAEFFSVHRMDRMLRGGALCVMVNNSCCNNANVVTLARSCSPNLELLKFRPFYLSREFTSVIINTVYIPPQANMDTALCELHVALTQIQAQHQDTALIVVGDFNSAKLKCAVPNLYQHIFFPTRGNRTLNHCYTPYKDSYKALAHPPFEGGSVAALQDALDDADWDMFQCSTDDVSEFTEAVVGFIGKLVDDTIPRTTTKKFPNQKPWVDKIIREALNSCTAAYNAGIISGNTDEYKSAAYGVRRAELIMNCSKKQERHYQSVRISGTTVERVDSFRYLGVHISQDLSWSCHINSLAKKARQRLYHLRCLTDFRLPSKVLQNFYTCTIESILMGNITVWFGNSTKQDRQALQRVVRSAERITHSELPDLQTIYYKRCQTKARRIVKDPTHPNNRLFSLLRYGDFSLRRKHYSRSCKLAMGNFPGGAVIEYANLKKFMEYVQQRSIEKVSKFLEKGLDPNFHDPETGECPLTMAAQLEGCADLIKVLKSGGAHLDFRTRDGITALHKAVRTKNHTALITLLDLGASPDYKDSRGLTPLYHSAMVGGDPYCCELLLHDHAQVGCVDENGWQEVHQACRHGHVQHLEHLLFYGADMSAQNASGNTALHICALYNQDSCARVLLFRGANKEIKNYNSQTAFQVAIIAGNFDLAEIIKVHKASDVVPFRETPSYTNRRRVTTGGGTRTTSRSLLRSASDNNLNNGTEAVTAYSPVPSLRSLPPLAPPAGEVAADGSLQSTGSSRSSHSCSPSLQRVSEEPDMHALRRHGHSHGRLSHVPADGAVEECRSGWELRGHEALSSWGALAGSVQGICLTPRSVPPPCSCDSEEESSASLLTVAAAESGHPQRPRVVIADELREDRMCREGRQCVSPRHGKRAQPRHCARVCERARESRGERSCPTRGQSSPSARHASRQAAANGSTGEGGEERRRGGGGGGGEEEEEEEEEEAESATAASCLHLPGITTVTYVFVYSPGTVQRDPSPPPVGPAHTLAGARGPKRKLYSAVPGRTFIVVKPYTPQGEGEIQLNRGERVKVLSIGEGGFWEGTVKGRTGWFPADCVEEVQMRQYDPRLETREDRTKRLFRHYTVGSYDNFTSYSDYIIEEKDAVLQKKENEGFGFVLRGAKAETPIEEFTPTPAFPALQYLESVDVEGVAWRAGLRTGDFLIEVNGVNVVKVGHKQVVSLIRQGGNSLLMKVVSVSRKAESEDMVRKKGMKKFASDRSLNRAQRPHKTHSSAEPPEMKVLKKSRQLPTGSRGPPSRSHYHYSSSPCLSSTAPPPPKRAPSTTLTPRSKSMTAELEELGATEEDPPPPPPSLYYLDTGPPPAFCPPPPPSRPHDPSRSSFKPGSEPRLHALPQTMSAELYEPPRHAAHIERQKKARSMIILQDSTHLPFNIGLYTPSQSKPQRRKSPLVKQLQVEEAQERASLALASERTHAQAEGLLHSKGPFAAAITGAVKDRDRRLDERRKSTVFLELGQLPPPALALRPAPGGTTFIHPLTGKPLDPNSPLALALAARERALTSQSQSPSSSPEPRTKHGALGGVLFLDTQTKEAERAEGVGELTSPTFSTGEKRTFTPAPTSKIQWGTPTTARKELEAAVERKEERKAEDKKSMIISIMDTSQQKTAGLIMVHATSNGQAVGLGQERICPSPKSMLSESPKPMLAEIKRAKSPSSEVPSATTPTPAVPSTTQGSSEEDVEPYTVTLPPAMLSSSDEETREELRKIGVVPPPDEFANGLLVKAPDATVPLAPPSAAKQAAPSDPTPAPQTAAAAAAQAPAASGPPAASGKPSEPHLGPESAADSGVEEVDTRSSSDHHLETTSTISTVSSMSTLSSESGEATDTYTSHANGQTFILDKPPVPPKPKLKSQLSKGPVTFRDPLLKQSSDSELLSQQHAAALAAATGATGPARPRYLFQRRSKLWGDPIEPRPLASTKEGKPTVISELSSRLQQLNKDTRSLGEEPLGGSLDPGRKSPVAGARLFSSLGELHTISQRSYGTTYTIRPGSRYPVTRRTPSPSSGSPDRSDPLGPIRGFGLATSPTTPPTILKSSSLSLPHEPKEVRFVMRSSSARSRSPSPAPSPGLPTPLLTLRPFHQKPLHLWNKYDVGDWLASINLAEHRERFQEHEIEGSHLPALTKDDFAELGVTRVGHRMNIERALKQLLES</sequence>
<feature type="compositionally biased region" description="Polar residues" evidence="19">
    <location>
        <begin position="2214"/>
        <end position="2224"/>
    </location>
</feature>
<dbReference type="PROSITE" id="PS50088">
    <property type="entry name" value="ANK_REPEAT"/>
    <property type="match status" value="3"/>
</dbReference>
<feature type="repeat" description="ANK" evidence="17">
    <location>
        <begin position="877"/>
        <end position="909"/>
    </location>
</feature>
<dbReference type="FunFam" id="1.25.40.20:FF:000064">
    <property type="entry name" value="SH3 and multiple ankyrin repeat domains protein 3"/>
    <property type="match status" value="1"/>
</dbReference>
<evidence type="ECO:0000313" key="24">
    <source>
        <dbReference type="EMBL" id="KAK1785018.1"/>
    </source>
</evidence>
<evidence type="ECO:0000256" key="13">
    <source>
        <dbReference type="ARBA" id="ARBA00034105"/>
    </source>
</evidence>
<accession>A0AAD8YS21</accession>
<keyword evidence="5" id="KW-0963">Cytoplasm</keyword>
<reference evidence="24" key="1">
    <citation type="submission" date="2023-03" db="EMBL/GenBank/DDBJ databases">
        <title>Electrophorus voltai genome.</title>
        <authorList>
            <person name="Bian C."/>
        </authorList>
    </citation>
    <scope>NUCLEOTIDE SEQUENCE</scope>
    <source>
        <strain evidence="24">CB-2022</strain>
        <tissue evidence="24">Muscle</tissue>
    </source>
</reference>
<dbReference type="PROSITE" id="PS50105">
    <property type="entry name" value="SAM_DOMAIN"/>
    <property type="match status" value="1"/>
</dbReference>
<evidence type="ECO:0000256" key="10">
    <source>
        <dbReference type="ARBA" id="ARBA00023054"/>
    </source>
</evidence>
<evidence type="ECO:0000256" key="3">
    <source>
        <dbReference type="ARBA" id="ARBA00022443"/>
    </source>
</evidence>
<evidence type="ECO:0000259" key="21">
    <source>
        <dbReference type="PROSITE" id="PS50002"/>
    </source>
</evidence>